<evidence type="ECO:0000256" key="15">
    <source>
        <dbReference type="ARBA" id="ARBA00023157"/>
    </source>
</evidence>
<keyword evidence="12" id="KW-1133">Transmembrane helix</keyword>
<gene>
    <name evidence="24 25" type="primary">LOC115622245</name>
</gene>
<dbReference type="SUPFAM" id="SSF53448">
    <property type="entry name" value="Nucleotide-diphospho-sugar transferases"/>
    <property type="match status" value="1"/>
</dbReference>
<dbReference type="InterPro" id="IPR001173">
    <property type="entry name" value="Glyco_trans_2-like"/>
</dbReference>
<dbReference type="FunFam" id="3.90.550.10:FF:000029">
    <property type="entry name" value="Polypeptide N-acetylgalactosaminyltransferase"/>
    <property type="match status" value="1"/>
</dbReference>
<evidence type="ECO:0000256" key="6">
    <source>
        <dbReference type="ARBA" id="ARBA00022676"/>
    </source>
</evidence>
<evidence type="ECO:0000256" key="19">
    <source>
        <dbReference type="ARBA" id="ARBA00052209"/>
    </source>
</evidence>
<dbReference type="GO" id="GO:0006493">
    <property type="term" value="P:protein O-linked glycosylation"/>
    <property type="evidence" value="ECO:0007669"/>
    <property type="project" value="UniProtKB-ARBA"/>
</dbReference>
<evidence type="ECO:0000256" key="12">
    <source>
        <dbReference type="ARBA" id="ARBA00022989"/>
    </source>
</evidence>
<keyword evidence="15 20" id="KW-1015">Disulfide bond</keyword>
<dbReference type="InterPro" id="IPR045885">
    <property type="entry name" value="GalNAc-T"/>
</dbReference>
<dbReference type="UniPathway" id="UPA00378"/>
<keyword evidence="7 20" id="KW-0808">Transferase</keyword>
<evidence type="ECO:0000256" key="5">
    <source>
        <dbReference type="ARBA" id="ARBA00012644"/>
    </source>
</evidence>
<dbReference type="GeneID" id="115622245"/>
<dbReference type="GO" id="GO:0004653">
    <property type="term" value="F:polypeptide N-acetylgalactosaminyltransferase activity"/>
    <property type="evidence" value="ECO:0007669"/>
    <property type="project" value="UniProtKB-EC"/>
</dbReference>
<protein>
    <recommendedName>
        <fullName evidence="5 20">Polypeptide N-acetylgalactosaminyltransferase</fullName>
        <ecNumber evidence="20">2.4.1.-</ecNumber>
    </recommendedName>
    <alternativeName>
        <fullName evidence="20">Protein-UDP acetylgalactosaminyltransferase</fullName>
    </alternativeName>
</protein>
<dbReference type="CDD" id="cd02510">
    <property type="entry name" value="pp-GalNAc-T"/>
    <property type="match status" value="1"/>
</dbReference>
<dbReference type="InterPro" id="IPR035992">
    <property type="entry name" value="Ricin_B-like_lectins"/>
</dbReference>
<keyword evidence="23" id="KW-1185">Reference proteome</keyword>
<dbReference type="Gene3D" id="2.80.10.50">
    <property type="match status" value="1"/>
</dbReference>
<evidence type="ECO:0000256" key="17">
    <source>
        <dbReference type="ARBA" id="ARBA00023211"/>
    </source>
</evidence>
<dbReference type="InterPro" id="IPR029044">
    <property type="entry name" value="Nucleotide-diphossugar_trans"/>
</dbReference>
<evidence type="ECO:0000256" key="21">
    <source>
        <dbReference type="SAM" id="MobiDB-lite"/>
    </source>
</evidence>
<keyword evidence="17 20" id="KW-0464">Manganese</keyword>
<dbReference type="AlphaFoldDB" id="A0A6J2TAL6"/>
<evidence type="ECO:0000256" key="9">
    <source>
        <dbReference type="ARBA" id="ARBA00022723"/>
    </source>
</evidence>
<dbReference type="CDD" id="cd23462">
    <property type="entry name" value="beta-trefoil_Ricin_Pgant9-like"/>
    <property type="match status" value="1"/>
</dbReference>
<dbReference type="OrthoDB" id="6159198at2759"/>
<comment type="catalytic activity">
    <reaction evidence="19">
        <text>L-seryl-[protein] + UDP-N-acetyl-alpha-D-galactosamine = a 3-O-[N-acetyl-alpha-D-galactosaminyl]-L-seryl-[protein] + UDP + H(+)</text>
        <dbReference type="Rhea" id="RHEA:23956"/>
        <dbReference type="Rhea" id="RHEA-COMP:9863"/>
        <dbReference type="Rhea" id="RHEA-COMP:12788"/>
        <dbReference type="ChEBI" id="CHEBI:15378"/>
        <dbReference type="ChEBI" id="CHEBI:29999"/>
        <dbReference type="ChEBI" id="CHEBI:53604"/>
        <dbReference type="ChEBI" id="CHEBI:58223"/>
        <dbReference type="ChEBI" id="CHEBI:67138"/>
        <dbReference type="EC" id="2.4.1.41"/>
    </reaction>
</comment>
<feature type="domain" description="Ricin B lectin" evidence="22">
    <location>
        <begin position="531"/>
        <end position="660"/>
    </location>
</feature>
<reference evidence="24 25" key="1">
    <citation type="submission" date="2025-04" db="UniProtKB">
        <authorList>
            <consortium name="RefSeq"/>
        </authorList>
    </citation>
    <scope>IDENTIFICATION</scope>
    <source>
        <strain evidence="24 25">11010-0011.00</strain>
        <tissue evidence="24 25">Whole body</tissue>
    </source>
</reference>
<accession>A0A6J2TAL6</accession>
<dbReference type="EC" id="2.4.1.-" evidence="20"/>
<keyword evidence="16" id="KW-0325">Glycoprotein</keyword>
<dbReference type="GO" id="GO:0030246">
    <property type="term" value="F:carbohydrate binding"/>
    <property type="evidence" value="ECO:0007669"/>
    <property type="project" value="UniProtKB-KW"/>
</dbReference>
<evidence type="ECO:0000259" key="22">
    <source>
        <dbReference type="SMART" id="SM00458"/>
    </source>
</evidence>
<comment type="subcellular location">
    <subcellularLocation>
        <location evidence="2 20">Golgi apparatus membrane</location>
        <topology evidence="2 20">Single-pass type II membrane protein</topology>
    </subcellularLocation>
</comment>
<dbReference type="PANTHER" id="PTHR11675">
    <property type="entry name" value="N-ACETYLGALACTOSAMINYLTRANSFERASE"/>
    <property type="match status" value="1"/>
</dbReference>
<keyword evidence="6 20" id="KW-0328">Glycosyltransferase</keyword>
<name>A0A6J2TAL6_DROLE</name>
<keyword evidence="11" id="KW-0735">Signal-anchor</keyword>
<dbReference type="Pfam" id="PF00652">
    <property type="entry name" value="Ricin_B_lectin"/>
    <property type="match status" value="1"/>
</dbReference>
<evidence type="ECO:0000256" key="16">
    <source>
        <dbReference type="ARBA" id="ARBA00023180"/>
    </source>
</evidence>
<sequence length="678" mass="79166">MRRPNFKWIVKTTFLLLLSLVLFLLITSWISSTPYTNRPVHHGIQPEPAEQRQRLNNDKIDQQRDNFPLIEPQADALNAVRPDLQAEPNIDDQVNAIDDGSDEEDEDVNANRPDNDIDQQQPPEELNVPQLDAPNEQKKDWHDYTAMERDAKRVGIGEQGKAEKLDESTQELERKMSLENGFNALLSDSISVNRSVPDIRHKGCQKKLYLSNLPTVSVIFIFWNEYMSVLMRSVHSLINRSPPELLKEIILVDDFSDRDYLKKPLEDYIVEHFKNVRVLRLPRRTGLIGARSAGARNATAEVLIFLDSHVEANYNWLPPLLEPIARNKRTAVCPFIDVIDHKTFQYRAQDEGQRGAFDWQFFYKRLPLLPEDLKHPTEPFKSPIMAGGLFAISAEFFWELGGYDEGLDIWGGEQYELSFKIWMCGGEMYDAPCSRIAHIYRGPRNHMPSPRKGNYLQKNYKRVAEVWMDDYKKYLYDHADGAYDKINPGDLTEQKAVRSRLKCKSFKWFLDNVAFDLMKTYPPIEPPDYASGAIQNIGDISMCVDTLSRKRHNRVGLYPCADNLERPQRTQYWALSWHRDLRLRRQKDCLDVQIWEANAPVWLWDCHNQGGNQYWYYDYDAKLLKHGKEGKRCLEMLPHNKELVVNQCNNNNKYMQWNFGFFNRTALRNYNKDLVLKI</sequence>
<dbReference type="GO" id="GO:0000139">
    <property type="term" value="C:Golgi membrane"/>
    <property type="evidence" value="ECO:0007669"/>
    <property type="project" value="UniProtKB-SubCell"/>
</dbReference>
<keyword evidence="10 20" id="KW-0430">Lectin</keyword>
<dbReference type="Gene3D" id="3.90.550.10">
    <property type="entry name" value="Spore Coat Polysaccharide Biosynthesis Protein SpsA, Chain A"/>
    <property type="match status" value="1"/>
</dbReference>
<feature type="compositionally biased region" description="Acidic residues" evidence="21">
    <location>
        <begin position="99"/>
        <end position="108"/>
    </location>
</feature>
<evidence type="ECO:0000256" key="10">
    <source>
        <dbReference type="ARBA" id="ARBA00022734"/>
    </source>
</evidence>
<dbReference type="SUPFAM" id="SSF50370">
    <property type="entry name" value="Ricin B-like lectins"/>
    <property type="match status" value="1"/>
</dbReference>
<evidence type="ECO:0000256" key="4">
    <source>
        <dbReference type="ARBA" id="ARBA00005680"/>
    </source>
</evidence>
<evidence type="ECO:0000256" key="7">
    <source>
        <dbReference type="ARBA" id="ARBA00022679"/>
    </source>
</evidence>
<evidence type="ECO:0000256" key="8">
    <source>
        <dbReference type="ARBA" id="ARBA00022692"/>
    </source>
</evidence>
<proteinExistence type="inferred from homology"/>
<keyword evidence="14" id="KW-0472">Membrane</keyword>
<evidence type="ECO:0000256" key="14">
    <source>
        <dbReference type="ARBA" id="ARBA00023136"/>
    </source>
</evidence>
<keyword evidence="13 20" id="KW-0333">Golgi apparatus</keyword>
<evidence type="ECO:0000313" key="25">
    <source>
        <dbReference type="RefSeq" id="XP_030372003.1"/>
    </source>
</evidence>
<dbReference type="RefSeq" id="XP_030372002.1">
    <property type="nucleotide sequence ID" value="XM_030516142.1"/>
</dbReference>
<evidence type="ECO:0000256" key="1">
    <source>
        <dbReference type="ARBA" id="ARBA00001936"/>
    </source>
</evidence>
<keyword evidence="9" id="KW-0479">Metal-binding</keyword>
<dbReference type="Pfam" id="PF00535">
    <property type="entry name" value="Glycos_transf_2"/>
    <property type="match status" value="1"/>
</dbReference>
<evidence type="ECO:0000256" key="3">
    <source>
        <dbReference type="ARBA" id="ARBA00004922"/>
    </source>
</evidence>
<evidence type="ECO:0000256" key="11">
    <source>
        <dbReference type="ARBA" id="ARBA00022968"/>
    </source>
</evidence>
<dbReference type="FunFam" id="2.80.10.50:FF:000011">
    <property type="entry name" value="Polypeptide N-acetylgalactosaminyltransferase"/>
    <property type="match status" value="1"/>
</dbReference>
<comment type="pathway">
    <text evidence="3 20">Protein modification; protein glycosylation.</text>
</comment>
<dbReference type="Proteomes" id="UP000504634">
    <property type="component" value="Unplaced"/>
</dbReference>
<comment type="catalytic activity">
    <reaction evidence="18">
        <text>L-threonyl-[protein] + UDP-N-acetyl-alpha-D-galactosamine = a 3-O-[N-acetyl-alpha-D-galactosaminyl]-L-threonyl-[protein] + UDP + H(+)</text>
        <dbReference type="Rhea" id="RHEA:52424"/>
        <dbReference type="Rhea" id="RHEA-COMP:11060"/>
        <dbReference type="Rhea" id="RHEA-COMP:11689"/>
        <dbReference type="ChEBI" id="CHEBI:15378"/>
        <dbReference type="ChEBI" id="CHEBI:30013"/>
        <dbReference type="ChEBI" id="CHEBI:58223"/>
        <dbReference type="ChEBI" id="CHEBI:67138"/>
        <dbReference type="ChEBI" id="CHEBI:87075"/>
        <dbReference type="EC" id="2.4.1.41"/>
    </reaction>
</comment>
<evidence type="ECO:0000256" key="13">
    <source>
        <dbReference type="ARBA" id="ARBA00023034"/>
    </source>
</evidence>
<evidence type="ECO:0000313" key="23">
    <source>
        <dbReference type="Proteomes" id="UP000504634"/>
    </source>
</evidence>
<evidence type="ECO:0000256" key="2">
    <source>
        <dbReference type="ARBA" id="ARBA00004323"/>
    </source>
</evidence>
<dbReference type="InterPro" id="IPR000772">
    <property type="entry name" value="Ricin_B_lectin"/>
</dbReference>
<evidence type="ECO:0000256" key="18">
    <source>
        <dbReference type="ARBA" id="ARBA00050905"/>
    </source>
</evidence>
<dbReference type="PANTHER" id="PTHR11675:SF134">
    <property type="entry name" value="N-ACETYLGALACTOSAMINYLTRANSFERASE 4-RELATED"/>
    <property type="match status" value="1"/>
</dbReference>
<dbReference type="RefSeq" id="XP_030372003.1">
    <property type="nucleotide sequence ID" value="XM_030516143.1"/>
</dbReference>
<dbReference type="GO" id="GO:0046872">
    <property type="term" value="F:metal ion binding"/>
    <property type="evidence" value="ECO:0007669"/>
    <property type="project" value="UniProtKB-KW"/>
</dbReference>
<feature type="region of interest" description="Disordered" evidence="21">
    <location>
        <begin position="84"/>
        <end position="171"/>
    </location>
</feature>
<comment type="cofactor">
    <cofactor evidence="1 20">
        <name>Mn(2+)</name>
        <dbReference type="ChEBI" id="CHEBI:29035"/>
    </cofactor>
</comment>
<dbReference type="SMART" id="SM00458">
    <property type="entry name" value="RICIN"/>
    <property type="match status" value="1"/>
</dbReference>
<dbReference type="PROSITE" id="PS50231">
    <property type="entry name" value="RICIN_B_LECTIN"/>
    <property type="match status" value="1"/>
</dbReference>
<keyword evidence="8" id="KW-0812">Transmembrane</keyword>
<comment type="similarity">
    <text evidence="4 20">Belongs to the glycosyltransferase 2 family. GalNAc-T subfamily.</text>
</comment>
<evidence type="ECO:0000313" key="24">
    <source>
        <dbReference type="RefSeq" id="XP_030372002.1"/>
    </source>
</evidence>
<feature type="compositionally biased region" description="Basic and acidic residues" evidence="21">
    <location>
        <begin position="135"/>
        <end position="171"/>
    </location>
</feature>
<evidence type="ECO:0000256" key="20">
    <source>
        <dbReference type="RuleBase" id="RU361242"/>
    </source>
</evidence>
<organism evidence="23 24">
    <name type="scientific">Drosophila lebanonensis</name>
    <name type="common">Fruit fly</name>
    <name type="synonym">Scaptodrosophila lebanonensis</name>
    <dbReference type="NCBI Taxonomy" id="7225"/>
    <lineage>
        <taxon>Eukaryota</taxon>
        <taxon>Metazoa</taxon>
        <taxon>Ecdysozoa</taxon>
        <taxon>Arthropoda</taxon>
        <taxon>Hexapoda</taxon>
        <taxon>Insecta</taxon>
        <taxon>Pterygota</taxon>
        <taxon>Neoptera</taxon>
        <taxon>Endopterygota</taxon>
        <taxon>Diptera</taxon>
        <taxon>Brachycera</taxon>
        <taxon>Muscomorpha</taxon>
        <taxon>Ephydroidea</taxon>
        <taxon>Drosophilidae</taxon>
        <taxon>Scaptodrosophila</taxon>
    </lineage>
</organism>